<organism evidence="1">
    <name type="scientific">uncultured Propionibacteriaceae bacterium</name>
    <dbReference type="NCBI Taxonomy" id="257457"/>
    <lineage>
        <taxon>Bacteria</taxon>
        <taxon>Bacillati</taxon>
        <taxon>Actinomycetota</taxon>
        <taxon>Actinomycetes</taxon>
        <taxon>Propionibacteriales</taxon>
        <taxon>Propionibacteriaceae</taxon>
        <taxon>environmental samples</taxon>
    </lineage>
</organism>
<proteinExistence type="predicted"/>
<accession>A0A6J4P2P1</accession>
<sequence length="44" mass="4682">WITSDRTAIKETPLCSRRVAVPWVDKVEDSGAAAPCRGPSRAAG</sequence>
<feature type="non-terminal residue" evidence="1">
    <location>
        <position position="44"/>
    </location>
</feature>
<evidence type="ECO:0000313" key="1">
    <source>
        <dbReference type="EMBL" id="CAA9400919.1"/>
    </source>
</evidence>
<reference evidence="1" key="1">
    <citation type="submission" date="2020-02" db="EMBL/GenBank/DDBJ databases">
        <authorList>
            <person name="Meier V. D."/>
        </authorList>
    </citation>
    <scope>NUCLEOTIDE SEQUENCE</scope>
    <source>
        <strain evidence="1">AVDCRST_MAG75</strain>
    </source>
</reference>
<dbReference type="EMBL" id="CADCUO010000139">
    <property type="protein sequence ID" value="CAA9400919.1"/>
    <property type="molecule type" value="Genomic_DNA"/>
</dbReference>
<protein>
    <submittedName>
        <fullName evidence="1">Uncharacterized protein</fullName>
    </submittedName>
</protein>
<name>A0A6J4P2P1_9ACTN</name>
<feature type="non-terminal residue" evidence="1">
    <location>
        <position position="1"/>
    </location>
</feature>
<dbReference type="AlphaFoldDB" id="A0A6J4P2P1"/>
<gene>
    <name evidence="1" type="ORF">AVDCRST_MAG75-2135</name>
</gene>